<dbReference type="PANTHER" id="PTHR33993:SF10">
    <property type="entry name" value="CONSERVED PROTEIN"/>
    <property type="match status" value="1"/>
</dbReference>
<name>A0ABN1ARK5_9ACTN</name>
<dbReference type="InterPro" id="IPR041581">
    <property type="entry name" value="Glyoxalase_6"/>
</dbReference>
<accession>A0ABN1ARK5</accession>
<dbReference type="EMBL" id="BAAABY010000039">
    <property type="protein sequence ID" value="GAA0482393.1"/>
    <property type="molecule type" value="Genomic_DNA"/>
</dbReference>
<gene>
    <name evidence="2" type="ORF">GCM10010361_54080</name>
</gene>
<dbReference type="Pfam" id="PF18029">
    <property type="entry name" value="Glyoxalase_6"/>
    <property type="match status" value="1"/>
</dbReference>
<dbReference type="PROSITE" id="PS51819">
    <property type="entry name" value="VOC"/>
    <property type="match status" value="2"/>
</dbReference>
<keyword evidence="3" id="KW-1185">Reference proteome</keyword>
<dbReference type="InterPro" id="IPR029068">
    <property type="entry name" value="Glyas_Bleomycin-R_OHBP_Dase"/>
</dbReference>
<dbReference type="RefSeq" id="WP_346097844.1">
    <property type="nucleotide sequence ID" value="NZ_BAAABY010000039.1"/>
</dbReference>
<feature type="domain" description="VOC" evidence="1">
    <location>
        <begin position="10"/>
        <end position="123"/>
    </location>
</feature>
<feature type="domain" description="VOC" evidence="1">
    <location>
        <begin position="137"/>
        <end position="261"/>
    </location>
</feature>
<dbReference type="Gene3D" id="3.10.180.10">
    <property type="entry name" value="2,3-Dihydroxybiphenyl 1,2-Dioxygenase, domain 1"/>
    <property type="match status" value="2"/>
</dbReference>
<evidence type="ECO:0000313" key="2">
    <source>
        <dbReference type="EMBL" id="GAA0482393.1"/>
    </source>
</evidence>
<evidence type="ECO:0000313" key="3">
    <source>
        <dbReference type="Proteomes" id="UP001500909"/>
    </source>
</evidence>
<evidence type="ECO:0000259" key="1">
    <source>
        <dbReference type="PROSITE" id="PS51819"/>
    </source>
</evidence>
<dbReference type="InterPro" id="IPR004360">
    <property type="entry name" value="Glyas_Fos-R_dOase_dom"/>
</dbReference>
<sequence>MLSTQYVPGAPNWLDLGVPDVDEAVAFYSEVFGWTFESLGPDAGGYGFFRLDGRTVAAIGPLVEEGARPAWTLYFHTPDADGTAKAVAAAGGTVLAEPMDVFTAGRLAAFTDPAGARFAVWQPGEVKGLEAVMEANALCWTELYTTDAATAKDFYSSVFSWQYQDLPMGEAGAYTIVVPAGVAASPAFGQGGIMQLPQEHLDRGSTSEWHPYFGVDDCDATAAAATERGATALIAPVDAEGVGRLAMFRDPYGAVFAVIKGEPPTS</sequence>
<protein>
    <submittedName>
        <fullName evidence="2">VOC family protein</fullName>
    </submittedName>
</protein>
<dbReference type="PANTHER" id="PTHR33993">
    <property type="entry name" value="GLYOXALASE-RELATED"/>
    <property type="match status" value="1"/>
</dbReference>
<organism evidence="2 3">
    <name type="scientific">Streptomyces olivaceiscleroticus</name>
    <dbReference type="NCBI Taxonomy" id="68245"/>
    <lineage>
        <taxon>Bacteria</taxon>
        <taxon>Bacillati</taxon>
        <taxon>Actinomycetota</taxon>
        <taxon>Actinomycetes</taxon>
        <taxon>Kitasatosporales</taxon>
        <taxon>Streptomycetaceae</taxon>
        <taxon>Streptomyces</taxon>
    </lineage>
</organism>
<comment type="caution">
    <text evidence="2">The sequence shown here is derived from an EMBL/GenBank/DDBJ whole genome shotgun (WGS) entry which is preliminary data.</text>
</comment>
<dbReference type="CDD" id="cd07247">
    <property type="entry name" value="SgaA_N_like"/>
    <property type="match status" value="2"/>
</dbReference>
<reference evidence="2 3" key="1">
    <citation type="journal article" date="2019" name="Int. J. Syst. Evol. Microbiol.">
        <title>The Global Catalogue of Microorganisms (GCM) 10K type strain sequencing project: providing services to taxonomists for standard genome sequencing and annotation.</title>
        <authorList>
            <consortium name="The Broad Institute Genomics Platform"/>
            <consortium name="The Broad Institute Genome Sequencing Center for Infectious Disease"/>
            <person name="Wu L."/>
            <person name="Ma J."/>
        </authorList>
    </citation>
    <scope>NUCLEOTIDE SEQUENCE [LARGE SCALE GENOMIC DNA]</scope>
    <source>
        <strain evidence="2 3">JCM 4805</strain>
    </source>
</reference>
<dbReference type="InterPro" id="IPR037523">
    <property type="entry name" value="VOC_core"/>
</dbReference>
<proteinExistence type="predicted"/>
<dbReference type="Proteomes" id="UP001500909">
    <property type="component" value="Unassembled WGS sequence"/>
</dbReference>
<dbReference type="SUPFAM" id="SSF54593">
    <property type="entry name" value="Glyoxalase/Bleomycin resistance protein/Dihydroxybiphenyl dioxygenase"/>
    <property type="match status" value="2"/>
</dbReference>
<dbReference type="InterPro" id="IPR052164">
    <property type="entry name" value="Anthracycline_SecMetBiosynth"/>
</dbReference>
<dbReference type="Pfam" id="PF00903">
    <property type="entry name" value="Glyoxalase"/>
    <property type="match status" value="1"/>
</dbReference>